<accession>A0A8J7WSI0</accession>
<dbReference type="EMBL" id="JAGSXH010000073">
    <property type="protein sequence ID" value="MBS2965192.1"/>
    <property type="molecule type" value="Genomic_DNA"/>
</dbReference>
<evidence type="ECO:0000313" key="3">
    <source>
        <dbReference type="Proteomes" id="UP000677913"/>
    </source>
</evidence>
<name>A0A8J7WSI0_9ACTN</name>
<evidence type="ECO:0000256" key="1">
    <source>
        <dbReference type="SAM" id="MobiDB-lite"/>
    </source>
</evidence>
<dbReference type="Proteomes" id="UP000677913">
    <property type="component" value="Unassembled WGS sequence"/>
</dbReference>
<organism evidence="2 3">
    <name type="scientific">Actinocrinis puniceicyclus</name>
    <dbReference type="NCBI Taxonomy" id="977794"/>
    <lineage>
        <taxon>Bacteria</taxon>
        <taxon>Bacillati</taxon>
        <taxon>Actinomycetota</taxon>
        <taxon>Actinomycetes</taxon>
        <taxon>Catenulisporales</taxon>
        <taxon>Actinospicaceae</taxon>
        <taxon>Actinocrinis</taxon>
    </lineage>
</organism>
<reference evidence="2" key="1">
    <citation type="submission" date="2021-04" db="EMBL/GenBank/DDBJ databases">
        <title>Genome based classification of Actinospica acidithermotolerans sp. nov., an actinobacterium isolated from an Indonesian hot spring.</title>
        <authorList>
            <person name="Kusuma A.B."/>
            <person name="Putra K.E."/>
            <person name="Nafisah S."/>
            <person name="Loh J."/>
            <person name="Nouioui I."/>
            <person name="Goodfellow M."/>
        </authorList>
    </citation>
    <scope>NUCLEOTIDE SEQUENCE</scope>
    <source>
        <strain evidence="2">DSM 45618</strain>
    </source>
</reference>
<proteinExistence type="predicted"/>
<dbReference type="RefSeq" id="WP_211469550.1">
    <property type="nucleotide sequence ID" value="NZ_JAGSXH010000073.1"/>
</dbReference>
<evidence type="ECO:0000313" key="2">
    <source>
        <dbReference type="EMBL" id="MBS2965192.1"/>
    </source>
</evidence>
<gene>
    <name evidence="2" type="ORF">KGA66_19235</name>
</gene>
<feature type="compositionally biased region" description="Pro residues" evidence="1">
    <location>
        <begin position="8"/>
        <end position="21"/>
    </location>
</feature>
<dbReference type="AlphaFoldDB" id="A0A8J7WSI0"/>
<keyword evidence="3" id="KW-1185">Reference proteome</keyword>
<protein>
    <submittedName>
        <fullName evidence="2">Uncharacterized protein</fullName>
    </submittedName>
</protein>
<comment type="caution">
    <text evidence="2">The sequence shown here is derived from an EMBL/GenBank/DDBJ whole genome shotgun (WGS) entry which is preliminary data.</text>
</comment>
<feature type="region of interest" description="Disordered" evidence="1">
    <location>
        <begin position="1"/>
        <end position="21"/>
    </location>
</feature>
<sequence length="224" mass="24444">MSFFDSFPQPPPPEPAPEPPRPAWMKPEFVVPGSVAADLVLVRTDEVAVTLGLLRAYTTGFEFTVDTRSRRRGQHHRIGAGPRRYLMQMQGTDTEDRLRVGLEFSDGRRAELGAPRPHPDQVTADTLVVHPCGGGGSDRSSHERYWVYPLPTPGPLSFIATWPAFGITEARIELEAEAVLSAAARAIVLWPEAPGRPLGEATMGVVTAGRVERGDDETGARPRT</sequence>